<organism evidence="2 3">
    <name type="scientific">Rhodococcus artemisiae</name>
    <dbReference type="NCBI Taxonomy" id="714159"/>
    <lineage>
        <taxon>Bacteria</taxon>
        <taxon>Bacillati</taxon>
        <taxon>Actinomycetota</taxon>
        <taxon>Actinomycetes</taxon>
        <taxon>Mycobacteriales</taxon>
        <taxon>Nocardiaceae</taxon>
        <taxon>Rhodococcus</taxon>
    </lineage>
</organism>
<evidence type="ECO:0000313" key="2">
    <source>
        <dbReference type="EMBL" id="MEE2057683.1"/>
    </source>
</evidence>
<accession>A0ABU7L823</accession>
<name>A0ABU7L823_9NOCA</name>
<keyword evidence="3" id="KW-1185">Reference proteome</keyword>
<evidence type="ECO:0008006" key="4">
    <source>
        <dbReference type="Google" id="ProtNLM"/>
    </source>
</evidence>
<feature type="chain" id="PRO_5046827166" description="Phospholipase A2-like protein" evidence="1">
    <location>
        <begin position="27"/>
        <end position="247"/>
    </location>
</feature>
<evidence type="ECO:0000313" key="3">
    <source>
        <dbReference type="Proteomes" id="UP001336020"/>
    </source>
</evidence>
<gene>
    <name evidence="2" type="ORF">Q7514_09100</name>
</gene>
<proteinExistence type="predicted"/>
<sequence>MINRPAIRRVATAVLLGAGAALCVGAASPASTATTEDPAVAATVTALIADDTAGALAAFPDGFAAVMGYQPLIEPGNTTKGVLTDPDGDCSSPVALPSVFEPACRSHDLGYDLLRYARDTGGELGPQARRDLDAHLQRNLNAACTTEASDATGDVTAEASDATGDVTAEASDATGDVTAEASDATGDVTAGVEPGCDVMAGIASAAVQINSWRQGYRLPESESPMPYLAAAGAAVVAGSTFLRRTNR</sequence>
<keyword evidence="1" id="KW-0732">Signal</keyword>
<dbReference type="SUPFAM" id="SSF48619">
    <property type="entry name" value="Phospholipase A2, PLA2"/>
    <property type="match status" value="1"/>
</dbReference>
<dbReference type="EMBL" id="JAUTXY010000003">
    <property type="protein sequence ID" value="MEE2057683.1"/>
    <property type="molecule type" value="Genomic_DNA"/>
</dbReference>
<comment type="caution">
    <text evidence="2">The sequence shown here is derived from an EMBL/GenBank/DDBJ whole genome shotgun (WGS) entry which is preliminary data.</text>
</comment>
<dbReference type="Gene3D" id="1.20.90.10">
    <property type="entry name" value="Phospholipase A2 domain"/>
    <property type="match status" value="1"/>
</dbReference>
<feature type="signal peptide" evidence="1">
    <location>
        <begin position="1"/>
        <end position="26"/>
    </location>
</feature>
<dbReference type="RefSeq" id="WP_330132918.1">
    <property type="nucleotide sequence ID" value="NZ_JAUTXY010000003.1"/>
</dbReference>
<reference evidence="2 3" key="1">
    <citation type="submission" date="2023-07" db="EMBL/GenBank/DDBJ databases">
        <authorList>
            <person name="Girao M."/>
            <person name="Carvalho M.F."/>
        </authorList>
    </citation>
    <scope>NUCLEOTIDE SEQUENCE [LARGE SCALE GENOMIC DNA]</scope>
    <source>
        <strain evidence="2 3">YIM65754</strain>
    </source>
</reference>
<dbReference type="Proteomes" id="UP001336020">
    <property type="component" value="Unassembled WGS sequence"/>
</dbReference>
<dbReference type="InterPro" id="IPR036444">
    <property type="entry name" value="PLipase_A2_dom_sf"/>
</dbReference>
<evidence type="ECO:0000256" key="1">
    <source>
        <dbReference type="SAM" id="SignalP"/>
    </source>
</evidence>
<protein>
    <recommendedName>
        <fullName evidence="4">Phospholipase A2-like protein</fullName>
    </recommendedName>
</protein>